<evidence type="ECO:0000313" key="3">
    <source>
        <dbReference type="Proteomes" id="UP001501842"/>
    </source>
</evidence>
<keyword evidence="3" id="KW-1185">Reference proteome</keyword>
<feature type="region of interest" description="Disordered" evidence="1">
    <location>
        <begin position="1"/>
        <end position="38"/>
    </location>
</feature>
<evidence type="ECO:0000256" key="1">
    <source>
        <dbReference type="SAM" id="MobiDB-lite"/>
    </source>
</evidence>
<comment type="caution">
    <text evidence="2">The sequence shown here is derived from an EMBL/GenBank/DDBJ whole genome shotgun (WGS) entry which is preliminary data.</text>
</comment>
<reference evidence="2 3" key="1">
    <citation type="journal article" date="2019" name="Int. J. Syst. Evol. Microbiol.">
        <title>The Global Catalogue of Microorganisms (GCM) 10K type strain sequencing project: providing services to taxonomists for standard genome sequencing and annotation.</title>
        <authorList>
            <consortium name="The Broad Institute Genomics Platform"/>
            <consortium name="The Broad Institute Genome Sequencing Center for Infectious Disease"/>
            <person name="Wu L."/>
            <person name="Ma J."/>
        </authorList>
    </citation>
    <scope>NUCLEOTIDE SEQUENCE [LARGE SCALE GENOMIC DNA]</scope>
    <source>
        <strain evidence="2 3">JCM 8201</strain>
    </source>
</reference>
<dbReference type="EMBL" id="BAAATZ010000008">
    <property type="protein sequence ID" value="GAA2725193.1"/>
    <property type="molecule type" value="Genomic_DNA"/>
</dbReference>
<proteinExistence type="predicted"/>
<name>A0ABN3U6X3_9ACTN</name>
<dbReference type="Proteomes" id="UP001501842">
    <property type="component" value="Unassembled WGS sequence"/>
</dbReference>
<feature type="compositionally biased region" description="Basic and acidic residues" evidence="1">
    <location>
        <begin position="21"/>
        <end position="30"/>
    </location>
</feature>
<gene>
    <name evidence="2" type="ORF">GCM10010439_24640</name>
</gene>
<protein>
    <submittedName>
        <fullName evidence="2">Uncharacterized protein</fullName>
    </submittedName>
</protein>
<accession>A0ABN3U6X3</accession>
<sequence length="64" mass="6720">MRAEVGGVNSGQAALPASDGGTDRADDVRLGHNASKDLGVGSVPLNRMGFGQYELTRRYVATQE</sequence>
<evidence type="ECO:0000313" key="2">
    <source>
        <dbReference type="EMBL" id="GAA2725193.1"/>
    </source>
</evidence>
<organism evidence="2 3">
    <name type="scientific">Actinocorallia aurantiaca</name>
    <dbReference type="NCBI Taxonomy" id="46204"/>
    <lineage>
        <taxon>Bacteria</taxon>
        <taxon>Bacillati</taxon>
        <taxon>Actinomycetota</taxon>
        <taxon>Actinomycetes</taxon>
        <taxon>Streptosporangiales</taxon>
        <taxon>Thermomonosporaceae</taxon>
        <taxon>Actinocorallia</taxon>
    </lineage>
</organism>